<dbReference type="PANTHER" id="PTHR43711">
    <property type="entry name" value="TWO-COMPONENT HISTIDINE KINASE"/>
    <property type="match status" value="1"/>
</dbReference>
<dbReference type="InterPro" id="IPR050736">
    <property type="entry name" value="Sensor_HK_Regulatory"/>
</dbReference>
<comment type="catalytic activity">
    <reaction evidence="1">
        <text>ATP + protein L-histidine = ADP + protein N-phospho-L-histidine.</text>
        <dbReference type="EC" id="2.7.13.3"/>
    </reaction>
</comment>
<keyword evidence="4" id="KW-0808">Transferase</keyword>
<dbReference type="InterPro" id="IPR004358">
    <property type="entry name" value="Sig_transdc_His_kin-like_C"/>
</dbReference>
<dbReference type="OrthoDB" id="9797304at2"/>
<evidence type="ECO:0000256" key="5">
    <source>
        <dbReference type="ARBA" id="ARBA00022777"/>
    </source>
</evidence>
<dbReference type="InterPro" id="IPR036890">
    <property type="entry name" value="HATPase_C_sf"/>
</dbReference>
<dbReference type="InterPro" id="IPR000014">
    <property type="entry name" value="PAS"/>
</dbReference>
<evidence type="ECO:0000313" key="10">
    <source>
        <dbReference type="Proteomes" id="UP000315252"/>
    </source>
</evidence>
<proteinExistence type="predicted"/>
<protein>
    <recommendedName>
        <fullName evidence="2">histidine kinase</fullName>
        <ecNumber evidence="2">2.7.13.3</ecNumber>
    </recommendedName>
</protein>
<reference evidence="9 10" key="1">
    <citation type="submission" date="2019-06" db="EMBL/GenBank/DDBJ databases">
        <title>Whole genome sequence for Rhodospirillaceae sp. R148.</title>
        <authorList>
            <person name="Wang G."/>
        </authorList>
    </citation>
    <scope>NUCLEOTIDE SEQUENCE [LARGE SCALE GENOMIC DNA]</scope>
    <source>
        <strain evidence="9 10">R148</strain>
    </source>
</reference>
<dbReference type="InterPro" id="IPR035965">
    <property type="entry name" value="PAS-like_dom_sf"/>
</dbReference>
<feature type="domain" description="Histidine kinase" evidence="8">
    <location>
        <begin position="395"/>
        <end position="612"/>
    </location>
</feature>
<dbReference type="Pfam" id="PF08448">
    <property type="entry name" value="PAS_4"/>
    <property type="match status" value="1"/>
</dbReference>
<dbReference type="SUPFAM" id="SSF55785">
    <property type="entry name" value="PYP-like sensor domain (PAS domain)"/>
    <property type="match status" value="2"/>
</dbReference>
<evidence type="ECO:0000256" key="6">
    <source>
        <dbReference type="ARBA" id="ARBA00023012"/>
    </source>
</evidence>
<organism evidence="9 10">
    <name type="scientific">Denitrobaculum tricleocarpae</name>
    <dbReference type="NCBI Taxonomy" id="2591009"/>
    <lineage>
        <taxon>Bacteria</taxon>
        <taxon>Pseudomonadati</taxon>
        <taxon>Pseudomonadota</taxon>
        <taxon>Alphaproteobacteria</taxon>
        <taxon>Rhodospirillales</taxon>
        <taxon>Rhodospirillaceae</taxon>
        <taxon>Denitrobaculum</taxon>
    </lineage>
</organism>
<dbReference type="SUPFAM" id="SSF47384">
    <property type="entry name" value="Homodimeric domain of signal transducing histidine kinase"/>
    <property type="match status" value="1"/>
</dbReference>
<dbReference type="Gene3D" id="1.10.287.130">
    <property type="match status" value="1"/>
</dbReference>
<gene>
    <name evidence="9" type="ORF">FKG95_21360</name>
</gene>
<dbReference type="InterPro" id="IPR013656">
    <property type="entry name" value="PAS_4"/>
</dbReference>
<evidence type="ECO:0000313" key="9">
    <source>
        <dbReference type="EMBL" id="TQV76375.1"/>
    </source>
</evidence>
<feature type="compositionally biased region" description="Pro residues" evidence="7">
    <location>
        <begin position="621"/>
        <end position="633"/>
    </location>
</feature>
<dbReference type="Pfam" id="PF00512">
    <property type="entry name" value="HisKA"/>
    <property type="match status" value="1"/>
</dbReference>
<evidence type="ECO:0000256" key="3">
    <source>
        <dbReference type="ARBA" id="ARBA00022553"/>
    </source>
</evidence>
<evidence type="ECO:0000259" key="8">
    <source>
        <dbReference type="PROSITE" id="PS50109"/>
    </source>
</evidence>
<dbReference type="SMART" id="SM00091">
    <property type="entry name" value="PAS"/>
    <property type="match status" value="3"/>
</dbReference>
<evidence type="ECO:0000256" key="2">
    <source>
        <dbReference type="ARBA" id="ARBA00012438"/>
    </source>
</evidence>
<dbReference type="PANTHER" id="PTHR43711:SF31">
    <property type="entry name" value="HISTIDINE KINASE"/>
    <property type="match status" value="1"/>
</dbReference>
<dbReference type="Gene3D" id="3.30.565.10">
    <property type="entry name" value="Histidine kinase-like ATPase, C-terminal domain"/>
    <property type="match status" value="1"/>
</dbReference>
<accession>A0A545TGP2</accession>
<dbReference type="Pfam" id="PF02518">
    <property type="entry name" value="HATPase_c"/>
    <property type="match status" value="1"/>
</dbReference>
<keyword evidence="5" id="KW-0418">Kinase</keyword>
<keyword evidence="6" id="KW-0902">Two-component regulatory system</keyword>
<comment type="caution">
    <text evidence="9">The sequence shown here is derived from an EMBL/GenBank/DDBJ whole genome shotgun (WGS) entry which is preliminary data.</text>
</comment>
<dbReference type="GO" id="GO:0000155">
    <property type="term" value="F:phosphorelay sensor kinase activity"/>
    <property type="evidence" value="ECO:0007669"/>
    <property type="project" value="InterPro"/>
</dbReference>
<keyword evidence="10" id="KW-1185">Reference proteome</keyword>
<dbReference type="InterPro" id="IPR003594">
    <property type="entry name" value="HATPase_dom"/>
</dbReference>
<dbReference type="Pfam" id="PF12860">
    <property type="entry name" value="PAS_7"/>
    <property type="match status" value="2"/>
</dbReference>
<dbReference type="EC" id="2.7.13.3" evidence="2"/>
<dbReference type="CDD" id="cd00082">
    <property type="entry name" value="HisKA"/>
    <property type="match status" value="1"/>
</dbReference>
<dbReference type="SUPFAM" id="SSF55874">
    <property type="entry name" value="ATPase domain of HSP90 chaperone/DNA topoisomerase II/histidine kinase"/>
    <property type="match status" value="1"/>
</dbReference>
<dbReference type="Gene3D" id="3.30.450.20">
    <property type="entry name" value="PAS domain"/>
    <property type="match status" value="3"/>
</dbReference>
<dbReference type="EMBL" id="VHSH01000008">
    <property type="protein sequence ID" value="TQV76375.1"/>
    <property type="molecule type" value="Genomic_DNA"/>
</dbReference>
<dbReference type="FunFam" id="3.30.565.10:FF:000006">
    <property type="entry name" value="Sensor histidine kinase WalK"/>
    <property type="match status" value="1"/>
</dbReference>
<dbReference type="PROSITE" id="PS50109">
    <property type="entry name" value="HIS_KIN"/>
    <property type="match status" value="1"/>
</dbReference>
<dbReference type="SMART" id="SM00388">
    <property type="entry name" value="HisKA"/>
    <property type="match status" value="1"/>
</dbReference>
<dbReference type="InterPro" id="IPR036097">
    <property type="entry name" value="HisK_dim/P_sf"/>
</dbReference>
<dbReference type="AlphaFoldDB" id="A0A545TGP2"/>
<sequence length="633" mass="70514">MRETEDLSTILDALQIPIWRRDSDLNLTYCNAAYAAALDTKAENAIAESLELLGQSQGRIGQAIAQRAKESGKQETESHHIVVGGARRLYQVNERPLRDGRLIGYAFDDTTREDLQVELTRHIEAQATVLENLGTAIAILGPDMRLKFFNSAYASLWRIDEAFLNSGPDMSDILDAARDERRMPEYANYPEFKQQRLREFRTMIEPMEELQHLPDGNTLRMVATPHPFGGVLMTFEDVTDRLTLERSYNTLIEVQRETLNNLYEGVAVYGADGRLKLSNPAFARIWNLPPELLSGEPHARQVIDRMHDFFDISAEEWPKVLETMVAQATEAESMSGRFERADGSIVDWAQVPLPDGASLYTFLDVTDSIHVERALLERNEALETADRLKSEFIANISYELRTPLNAIVGFAEILENQFFGSLNERQLEYSHAIVESSQRLMTLINDILDLASIEAGYLHLDRNETSVCGLLETIETLGHERALNRDIRLKLECAADTGTAFVDERRLKQALFNLLSNAIKFTPQGGSVTLGAERKDNMIRLKVTDTGPGIPADDQARVFGKFETGSGQARQSGAGLGLSLVKSLIEMHGGWVELESLEGTGTSVTCHIPIDPSTATEPAESPLPKPSNLPEPS</sequence>
<dbReference type="Proteomes" id="UP000315252">
    <property type="component" value="Unassembled WGS sequence"/>
</dbReference>
<feature type="region of interest" description="Disordered" evidence="7">
    <location>
        <begin position="610"/>
        <end position="633"/>
    </location>
</feature>
<dbReference type="InterPro" id="IPR003661">
    <property type="entry name" value="HisK_dim/P_dom"/>
</dbReference>
<dbReference type="InterPro" id="IPR005467">
    <property type="entry name" value="His_kinase_dom"/>
</dbReference>
<dbReference type="SMART" id="SM00387">
    <property type="entry name" value="HATPase_c"/>
    <property type="match status" value="1"/>
</dbReference>
<evidence type="ECO:0000256" key="7">
    <source>
        <dbReference type="SAM" id="MobiDB-lite"/>
    </source>
</evidence>
<dbReference type="PRINTS" id="PR00344">
    <property type="entry name" value="BCTRLSENSOR"/>
</dbReference>
<dbReference type="CDD" id="cd00075">
    <property type="entry name" value="HATPase"/>
    <property type="match status" value="1"/>
</dbReference>
<keyword evidence="3" id="KW-0597">Phosphoprotein</keyword>
<name>A0A545TGP2_9PROT</name>
<evidence type="ECO:0000256" key="1">
    <source>
        <dbReference type="ARBA" id="ARBA00000085"/>
    </source>
</evidence>
<evidence type="ECO:0000256" key="4">
    <source>
        <dbReference type="ARBA" id="ARBA00022679"/>
    </source>
</evidence>